<gene>
    <name evidence="9" type="ORF">HO173_003975</name>
</gene>
<sequence>MASSLADFILIGPGTFLYTPPKPTPGQLIILCTWLGAARRHIAKYTALYRCIAPNARILLVESSVGILTSAFVRPQRVIEFAPAAAAVLDTLAECEHRSSSHPKRSANGRLSDEMTNSRTCRSTPSSSYAQPKTLMHIFSNGGMNSATHLLRVLRSGMDQPLALTGMMFDSCPGKATSYWQTFDAMVLSFPKTIFWRFLGALAVHCFLIFVSLYIACGYENPANFWRRGVLEESSPARGACYLFSREDRMIEWTDVEQHAEEARRKGWRVKEVLFEGSGHCAHLTMDRRRYVQAVNSVWDGDQGDSEVFPM</sequence>
<accession>A0A8H6L6Z2</accession>
<evidence type="ECO:0000313" key="10">
    <source>
        <dbReference type="Proteomes" id="UP000578531"/>
    </source>
</evidence>
<feature type="transmembrane region" description="Helical" evidence="8">
    <location>
        <begin position="194"/>
        <end position="217"/>
    </location>
</feature>
<evidence type="ECO:0000256" key="5">
    <source>
        <dbReference type="ARBA" id="ARBA00023242"/>
    </source>
</evidence>
<comment type="caution">
    <text evidence="9">The sequence shown here is derived from an EMBL/GenBank/DDBJ whole genome shotgun (WGS) entry which is preliminary data.</text>
</comment>
<proteinExistence type="predicted"/>
<keyword evidence="4 8" id="KW-0472">Membrane</keyword>
<evidence type="ECO:0000256" key="6">
    <source>
        <dbReference type="ARBA" id="ARBA00037847"/>
    </source>
</evidence>
<keyword evidence="3 8" id="KW-1133">Transmembrane helix</keyword>
<keyword evidence="10" id="KW-1185">Reference proteome</keyword>
<evidence type="ECO:0000256" key="4">
    <source>
        <dbReference type="ARBA" id="ARBA00023136"/>
    </source>
</evidence>
<evidence type="ECO:0000256" key="2">
    <source>
        <dbReference type="ARBA" id="ARBA00022692"/>
    </source>
</evidence>
<feature type="region of interest" description="Disordered" evidence="7">
    <location>
        <begin position="99"/>
        <end position="128"/>
    </location>
</feature>
<dbReference type="Pfam" id="PF05705">
    <property type="entry name" value="DUF829"/>
    <property type="match status" value="1"/>
</dbReference>
<dbReference type="RefSeq" id="XP_037167092.1">
    <property type="nucleotide sequence ID" value="XM_037305899.1"/>
</dbReference>
<dbReference type="Proteomes" id="UP000578531">
    <property type="component" value="Unassembled WGS sequence"/>
</dbReference>
<dbReference type="InterPro" id="IPR008547">
    <property type="entry name" value="DUF829_TMEM53"/>
</dbReference>
<dbReference type="GeneID" id="59285640"/>
<dbReference type="EMBL" id="JACCJC010000012">
    <property type="protein sequence ID" value="KAF6237774.1"/>
    <property type="molecule type" value="Genomic_DNA"/>
</dbReference>
<organism evidence="9 10">
    <name type="scientific">Letharia columbiana</name>
    <dbReference type="NCBI Taxonomy" id="112416"/>
    <lineage>
        <taxon>Eukaryota</taxon>
        <taxon>Fungi</taxon>
        <taxon>Dikarya</taxon>
        <taxon>Ascomycota</taxon>
        <taxon>Pezizomycotina</taxon>
        <taxon>Lecanoromycetes</taxon>
        <taxon>OSLEUM clade</taxon>
        <taxon>Lecanoromycetidae</taxon>
        <taxon>Lecanorales</taxon>
        <taxon>Lecanorineae</taxon>
        <taxon>Parmeliaceae</taxon>
        <taxon>Letharia</taxon>
    </lineage>
</organism>
<dbReference type="PANTHER" id="PTHR12265">
    <property type="entry name" value="TRANSMEMBRANE PROTEIN 53"/>
    <property type="match status" value="1"/>
</dbReference>
<dbReference type="AlphaFoldDB" id="A0A8H6L6Z2"/>
<keyword evidence="5" id="KW-0539">Nucleus</keyword>
<feature type="compositionally biased region" description="Polar residues" evidence="7">
    <location>
        <begin position="114"/>
        <end position="128"/>
    </location>
</feature>
<dbReference type="OrthoDB" id="77878at2759"/>
<keyword evidence="2 8" id="KW-0812">Transmembrane</keyword>
<evidence type="ECO:0000256" key="3">
    <source>
        <dbReference type="ARBA" id="ARBA00022989"/>
    </source>
</evidence>
<protein>
    <recommendedName>
        <fullName evidence="11">Indole-diterpene biosynthesis protein PaxU</fullName>
    </recommendedName>
</protein>
<evidence type="ECO:0000313" key="9">
    <source>
        <dbReference type="EMBL" id="KAF6237774.1"/>
    </source>
</evidence>
<name>A0A8H6L6Z2_9LECA</name>
<comment type="subcellular location">
    <subcellularLocation>
        <location evidence="6">Endomembrane system</location>
        <topology evidence="6">Single-pass membrane protein</topology>
    </subcellularLocation>
    <subcellularLocation>
        <location evidence="1">Nucleus membrane</location>
    </subcellularLocation>
</comment>
<evidence type="ECO:0000256" key="1">
    <source>
        <dbReference type="ARBA" id="ARBA00004126"/>
    </source>
</evidence>
<evidence type="ECO:0000256" key="8">
    <source>
        <dbReference type="SAM" id="Phobius"/>
    </source>
</evidence>
<evidence type="ECO:0008006" key="11">
    <source>
        <dbReference type="Google" id="ProtNLM"/>
    </source>
</evidence>
<dbReference type="PANTHER" id="PTHR12265:SF30">
    <property type="entry name" value="TRANSMEMBRANE PROTEIN 53"/>
    <property type="match status" value="1"/>
</dbReference>
<evidence type="ECO:0000256" key="7">
    <source>
        <dbReference type="SAM" id="MobiDB-lite"/>
    </source>
</evidence>
<dbReference type="GO" id="GO:0031965">
    <property type="term" value="C:nuclear membrane"/>
    <property type="evidence" value="ECO:0007669"/>
    <property type="project" value="UniProtKB-SubCell"/>
</dbReference>
<reference evidence="9 10" key="1">
    <citation type="journal article" date="2020" name="Genomics">
        <title>Complete, high-quality genomes from long-read metagenomic sequencing of two wolf lichen thalli reveals enigmatic genome architecture.</title>
        <authorList>
            <person name="McKenzie S.K."/>
            <person name="Walston R.F."/>
            <person name="Allen J.L."/>
        </authorList>
    </citation>
    <scope>NUCLEOTIDE SEQUENCE [LARGE SCALE GENOMIC DNA]</scope>
    <source>
        <strain evidence="9">WasteWater2</strain>
    </source>
</reference>